<comment type="caution">
    <text evidence="3">The sequence shown here is derived from an EMBL/GenBank/DDBJ whole genome shotgun (WGS) entry which is preliminary data.</text>
</comment>
<reference evidence="3" key="1">
    <citation type="journal article" date="2014" name="Int. J. Syst. Evol. Microbiol.">
        <title>Complete genome sequence of Corynebacterium casei LMG S-19264T (=DSM 44701T), isolated from a smear-ripened cheese.</title>
        <authorList>
            <consortium name="US DOE Joint Genome Institute (JGI-PGF)"/>
            <person name="Walter F."/>
            <person name="Albersmeier A."/>
            <person name="Kalinowski J."/>
            <person name="Ruckert C."/>
        </authorList>
    </citation>
    <scope>NUCLEOTIDE SEQUENCE</scope>
    <source>
        <strain evidence="3">JCM 3346</strain>
    </source>
</reference>
<keyword evidence="2" id="KW-0472">Membrane</keyword>
<dbReference type="AlphaFoldDB" id="A0A918C910"/>
<evidence type="ECO:0000313" key="4">
    <source>
        <dbReference type="Proteomes" id="UP000610303"/>
    </source>
</evidence>
<gene>
    <name evidence="3" type="ORF">GCM10010196_01670</name>
</gene>
<dbReference type="EMBL" id="BMRJ01000001">
    <property type="protein sequence ID" value="GGR12798.1"/>
    <property type="molecule type" value="Genomic_DNA"/>
</dbReference>
<evidence type="ECO:0000313" key="3">
    <source>
        <dbReference type="EMBL" id="GGR12798.1"/>
    </source>
</evidence>
<reference evidence="3" key="2">
    <citation type="submission" date="2020-09" db="EMBL/GenBank/DDBJ databases">
        <authorList>
            <person name="Sun Q."/>
            <person name="Ohkuma M."/>
        </authorList>
    </citation>
    <scope>NUCLEOTIDE SEQUENCE</scope>
    <source>
        <strain evidence="3">JCM 3346</strain>
    </source>
</reference>
<accession>A0A918C910</accession>
<organism evidence="3 4">
    <name type="scientific">Agromyces mediolanus</name>
    <name type="common">Corynebacterium mediolanum</name>
    <dbReference type="NCBI Taxonomy" id="41986"/>
    <lineage>
        <taxon>Bacteria</taxon>
        <taxon>Bacillati</taxon>
        <taxon>Actinomycetota</taxon>
        <taxon>Actinomycetes</taxon>
        <taxon>Micrococcales</taxon>
        <taxon>Microbacteriaceae</taxon>
        <taxon>Agromyces</taxon>
    </lineage>
</organism>
<keyword evidence="2" id="KW-1133">Transmembrane helix</keyword>
<keyword evidence="2" id="KW-0812">Transmembrane</keyword>
<proteinExistence type="predicted"/>
<protein>
    <submittedName>
        <fullName evidence="3">Uncharacterized protein</fullName>
    </submittedName>
</protein>
<evidence type="ECO:0000256" key="2">
    <source>
        <dbReference type="SAM" id="Phobius"/>
    </source>
</evidence>
<dbReference type="RefSeq" id="WP_189083423.1">
    <property type="nucleotide sequence ID" value="NZ_BMRJ01000001.1"/>
</dbReference>
<keyword evidence="4" id="KW-1185">Reference proteome</keyword>
<evidence type="ECO:0000256" key="1">
    <source>
        <dbReference type="SAM" id="MobiDB-lite"/>
    </source>
</evidence>
<dbReference type="Proteomes" id="UP000610303">
    <property type="component" value="Unassembled WGS sequence"/>
</dbReference>
<sequence length="137" mass="14252">MTAIRIGRGRLRLLVALVITAALLAVLGQLTAQYSLWHENQGCFPVAADPAVGVQVGEQAPVQTDVWIPVGVSCEWELPTGSVVAHRVFPVPNTLFVLALASLAAAVLVGALSGRRPTTTPPADEIGDRPGEPGGAR</sequence>
<feature type="region of interest" description="Disordered" evidence="1">
    <location>
        <begin position="116"/>
        <end position="137"/>
    </location>
</feature>
<feature type="transmembrane region" description="Helical" evidence="2">
    <location>
        <begin position="94"/>
        <end position="112"/>
    </location>
</feature>
<name>A0A918C910_AGRME</name>